<dbReference type="EMBL" id="ASHM01127181">
    <property type="protein sequence ID" value="PNX58324.1"/>
    <property type="molecule type" value="Genomic_DNA"/>
</dbReference>
<comment type="caution">
    <text evidence="2">The sequence shown here is derived from an EMBL/GenBank/DDBJ whole genome shotgun (WGS) entry which is preliminary data.</text>
</comment>
<proteinExistence type="predicted"/>
<name>A0A2K3KV57_TRIPR</name>
<dbReference type="ExpressionAtlas" id="A0A2K3KV57">
    <property type="expression patterns" value="baseline"/>
</dbReference>
<reference evidence="2 3" key="1">
    <citation type="journal article" date="2014" name="Am. J. Bot.">
        <title>Genome assembly and annotation for red clover (Trifolium pratense; Fabaceae).</title>
        <authorList>
            <person name="Istvanek J."/>
            <person name="Jaros M."/>
            <person name="Krenek A."/>
            <person name="Repkova J."/>
        </authorList>
    </citation>
    <scope>NUCLEOTIDE SEQUENCE [LARGE SCALE GENOMIC DNA]</scope>
    <source>
        <strain evidence="3">cv. Tatra</strain>
        <tissue evidence="2">Young leaves</tissue>
    </source>
</reference>
<evidence type="ECO:0000313" key="2">
    <source>
        <dbReference type="EMBL" id="PNX70183.1"/>
    </source>
</evidence>
<feature type="non-terminal residue" evidence="2">
    <location>
        <position position="76"/>
    </location>
</feature>
<gene>
    <name evidence="2" type="ORF">L195_g057163</name>
    <name evidence="1" type="ORF">L195_g059135</name>
</gene>
<reference evidence="2 3" key="2">
    <citation type="journal article" date="2017" name="Front. Plant Sci.">
        <title>Gene Classification and Mining of Molecular Markers Useful in Red Clover (Trifolium pratense) Breeding.</title>
        <authorList>
            <person name="Istvanek J."/>
            <person name="Dluhosova J."/>
            <person name="Dluhos P."/>
            <person name="Patkova L."/>
            <person name="Nedelnik J."/>
            <person name="Repkova J."/>
        </authorList>
    </citation>
    <scope>NUCLEOTIDE SEQUENCE [LARGE SCALE GENOMIC DNA]</scope>
    <source>
        <strain evidence="3">cv. Tatra</strain>
        <tissue evidence="2">Young leaves</tissue>
    </source>
</reference>
<sequence>MDHDTKISQVTEINDGIKVLAENQEFVHNVPQKSQDTQMLQDNKEKKPIEYDYDSVKDVTKKKEIWRLGVILDDMW</sequence>
<evidence type="ECO:0000313" key="1">
    <source>
        <dbReference type="EMBL" id="PNX58324.1"/>
    </source>
</evidence>
<dbReference type="Proteomes" id="UP000236291">
    <property type="component" value="Unassembled WGS sequence"/>
</dbReference>
<evidence type="ECO:0000313" key="3">
    <source>
        <dbReference type="Proteomes" id="UP000236291"/>
    </source>
</evidence>
<organism evidence="2 3">
    <name type="scientific">Trifolium pratense</name>
    <name type="common">Red clover</name>
    <dbReference type="NCBI Taxonomy" id="57577"/>
    <lineage>
        <taxon>Eukaryota</taxon>
        <taxon>Viridiplantae</taxon>
        <taxon>Streptophyta</taxon>
        <taxon>Embryophyta</taxon>
        <taxon>Tracheophyta</taxon>
        <taxon>Spermatophyta</taxon>
        <taxon>Magnoliopsida</taxon>
        <taxon>eudicotyledons</taxon>
        <taxon>Gunneridae</taxon>
        <taxon>Pentapetalae</taxon>
        <taxon>rosids</taxon>
        <taxon>fabids</taxon>
        <taxon>Fabales</taxon>
        <taxon>Fabaceae</taxon>
        <taxon>Papilionoideae</taxon>
        <taxon>50 kb inversion clade</taxon>
        <taxon>NPAAA clade</taxon>
        <taxon>Hologalegina</taxon>
        <taxon>IRL clade</taxon>
        <taxon>Trifolieae</taxon>
        <taxon>Trifolium</taxon>
    </lineage>
</organism>
<protein>
    <submittedName>
        <fullName evidence="2">Uncharacterized protein</fullName>
    </submittedName>
</protein>
<dbReference type="EMBL" id="ASHM01111773">
    <property type="protein sequence ID" value="PNX70183.1"/>
    <property type="molecule type" value="Genomic_DNA"/>
</dbReference>
<dbReference type="AlphaFoldDB" id="A0A2K3KV57"/>
<accession>A0A2K3KV57</accession>